<dbReference type="SUPFAM" id="SSF46894">
    <property type="entry name" value="C-terminal effector domain of the bipartite response regulators"/>
    <property type="match status" value="1"/>
</dbReference>
<gene>
    <name evidence="8" type="ORF">SAMN02746011_00938</name>
</gene>
<feature type="modified residue" description="4-aspartylphosphate" evidence="5">
    <location>
        <position position="54"/>
    </location>
</feature>
<evidence type="ECO:0000256" key="2">
    <source>
        <dbReference type="ARBA" id="ARBA00023015"/>
    </source>
</evidence>
<evidence type="ECO:0000259" key="7">
    <source>
        <dbReference type="PROSITE" id="PS50110"/>
    </source>
</evidence>
<evidence type="ECO:0000256" key="3">
    <source>
        <dbReference type="ARBA" id="ARBA00023125"/>
    </source>
</evidence>
<evidence type="ECO:0000256" key="1">
    <source>
        <dbReference type="ARBA" id="ARBA00022553"/>
    </source>
</evidence>
<dbReference type="Pfam" id="PF00196">
    <property type="entry name" value="GerE"/>
    <property type="match status" value="1"/>
</dbReference>
<organism evidence="8 9">
    <name type="scientific">Globicatella sulfidifaciens DSM 15739</name>
    <dbReference type="NCBI Taxonomy" id="1121925"/>
    <lineage>
        <taxon>Bacteria</taxon>
        <taxon>Bacillati</taxon>
        <taxon>Bacillota</taxon>
        <taxon>Bacilli</taxon>
        <taxon>Lactobacillales</taxon>
        <taxon>Aerococcaceae</taxon>
        <taxon>Globicatella</taxon>
    </lineage>
</organism>
<dbReference type="GO" id="GO:0003677">
    <property type="term" value="F:DNA binding"/>
    <property type="evidence" value="ECO:0007669"/>
    <property type="project" value="UniProtKB-KW"/>
</dbReference>
<proteinExistence type="predicted"/>
<dbReference type="STRING" id="1121925.SAMN02746011_00938"/>
<evidence type="ECO:0000256" key="5">
    <source>
        <dbReference type="PROSITE-ProRule" id="PRU00169"/>
    </source>
</evidence>
<dbReference type="CDD" id="cd06170">
    <property type="entry name" value="LuxR_C_like"/>
    <property type="match status" value="1"/>
</dbReference>
<keyword evidence="4" id="KW-0804">Transcription</keyword>
<evidence type="ECO:0000313" key="8">
    <source>
        <dbReference type="EMBL" id="SJZ48640.1"/>
    </source>
</evidence>
<dbReference type="PROSITE" id="PS50043">
    <property type="entry name" value="HTH_LUXR_2"/>
    <property type="match status" value="1"/>
</dbReference>
<dbReference type="GO" id="GO:0006355">
    <property type="term" value="P:regulation of DNA-templated transcription"/>
    <property type="evidence" value="ECO:0007669"/>
    <property type="project" value="InterPro"/>
</dbReference>
<evidence type="ECO:0000313" key="9">
    <source>
        <dbReference type="Proteomes" id="UP000189941"/>
    </source>
</evidence>
<dbReference type="PANTHER" id="PTHR43214:SF42">
    <property type="entry name" value="TRANSCRIPTIONAL REGULATORY PROTEIN DESR"/>
    <property type="match status" value="1"/>
</dbReference>
<dbReference type="Pfam" id="PF00072">
    <property type="entry name" value="Response_reg"/>
    <property type="match status" value="1"/>
</dbReference>
<dbReference type="PROSITE" id="PS50110">
    <property type="entry name" value="RESPONSE_REGULATORY"/>
    <property type="match status" value="1"/>
</dbReference>
<keyword evidence="2" id="KW-0805">Transcription regulation</keyword>
<name>A0A1T4L274_9LACT</name>
<dbReference type="InterPro" id="IPR011006">
    <property type="entry name" value="CheY-like_superfamily"/>
</dbReference>
<dbReference type="Gene3D" id="3.40.50.2300">
    <property type="match status" value="1"/>
</dbReference>
<dbReference type="Proteomes" id="UP000189941">
    <property type="component" value="Unassembled WGS sequence"/>
</dbReference>
<keyword evidence="9" id="KW-1185">Reference proteome</keyword>
<sequence length="206" mass="23185">MIHLYLAEDQEMLQTALITILNMEEDLEIIGAATNGQTALSEITLRNPDVVILDIEMPKMTGLEVASQLRKKHFEGKIIILTTFARQDFFEKAVVLEVDGYLLKDNPTETLIEAIKQINEGATIYSPELVKSVLRTAKNPLTDRELEILDYINQGLTTQMIAETVHLSQGTVRNYISSILSKTAAQSRVEAVNIAKQHQWLQEYKG</sequence>
<dbReference type="PROSITE" id="PS00622">
    <property type="entry name" value="HTH_LUXR_1"/>
    <property type="match status" value="1"/>
</dbReference>
<evidence type="ECO:0000259" key="6">
    <source>
        <dbReference type="PROSITE" id="PS50043"/>
    </source>
</evidence>
<dbReference type="InterPro" id="IPR039420">
    <property type="entry name" value="WalR-like"/>
</dbReference>
<dbReference type="PRINTS" id="PR00038">
    <property type="entry name" value="HTHLUXR"/>
</dbReference>
<dbReference type="GO" id="GO:0000160">
    <property type="term" value="P:phosphorelay signal transduction system"/>
    <property type="evidence" value="ECO:0007669"/>
    <property type="project" value="InterPro"/>
</dbReference>
<dbReference type="SUPFAM" id="SSF52172">
    <property type="entry name" value="CheY-like"/>
    <property type="match status" value="1"/>
</dbReference>
<keyword evidence="3" id="KW-0238">DNA-binding</keyword>
<feature type="domain" description="Response regulatory" evidence="7">
    <location>
        <begin position="3"/>
        <end position="119"/>
    </location>
</feature>
<dbReference type="AlphaFoldDB" id="A0A1T4L274"/>
<dbReference type="PANTHER" id="PTHR43214">
    <property type="entry name" value="TWO-COMPONENT RESPONSE REGULATOR"/>
    <property type="match status" value="1"/>
</dbReference>
<feature type="domain" description="HTH luxR-type" evidence="6">
    <location>
        <begin position="134"/>
        <end position="199"/>
    </location>
</feature>
<protein>
    <submittedName>
        <fullName evidence="8">Two component transcriptional regulator, LuxR family</fullName>
    </submittedName>
</protein>
<dbReference type="SMART" id="SM00421">
    <property type="entry name" value="HTH_LUXR"/>
    <property type="match status" value="1"/>
</dbReference>
<dbReference type="InterPro" id="IPR000792">
    <property type="entry name" value="Tscrpt_reg_LuxR_C"/>
</dbReference>
<evidence type="ECO:0000256" key="4">
    <source>
        <dbReference type="ARBA" id="ARBA00023163"/>
    </source>
</evidence>
<dbReference type="SMART" id="SM00448">
    <property type="entry name" value="REC"/>
    <property type="match status" value="1"/>
</dbReference>
<keyword evidence="1 5" id="KW-0597">Phosphoprotein</keyword>
<dbReference type="OrthoDB" id="9759232at2"/>
<accession>A0A1T4L274</accession>
<dbReference type="InterPro" id="IPR001789">
    <property type="entry name" value="Sig_transdc_resp-reg_receiver"/>
</dbReference>
<dbReference type="EMBL" id="FUWO01000006">
    <property type="protein sequence ID" value="SJZ48640.1"/>
    <property type="molecule type" value="Genomic_DNA"/>
</dbReference>
<reference evidence="9" key="1">
    <citation type="submission" date="2017-02" db="EMBL/GenBank/DDBJ databases">
        <authorList>
            <person name="Varghese N."/>
            <person name="Submissions S."/>
        </authorList>
    </citation>
    <scope>NUCLEOTIDE SEQUENCE [LARGE SCALE GENOMIC DNA]</scope>
    <source>
        <strain evidence="9">DSM 15739</strain>
    </source>
</reference>
<dbReference type="InterPro" id="IPR016032">
    <property type="entry name" value="Sig_transdc_resp-reg_C-effctor"/>
</dbReference>
<dbReference type="RefSeq" id="WP_078755717.1">
    <property type="nucleotide sequence ID" value="NZ_FUWO01000006.1"/>
</dbReference>